<dbReference type="PANTHER" id="PTHR30023:SF0">
    <property type="entry name" value="PENICILLIN-SENSITIVE CARBOXYPEPTIDASE A"/>
    <property type="match status" value="1"/>
</dbReference>
<dbReference type="Pfam" id="PF02113">
    <property type="entry name" value="Peptidase_S13"/>
    <property type="match status" value="1"/>
</dbReference>
<dbReference type="EMBL" id="LKAJ02000001">
    <property type="protein sequence ID" value="MCS5712120.1"/>
    <property type="molecule type" value="Genomic_DNA"/>
</dbReference>
<dbReference type="Gene3D" id="3.50.80.20">
    <property type="entry name" value="D-Ala-D-Ala carboxypeptidase C, peptidase S13"/>
    <property type="match status" value="1"/>
</dbReference>
<dbReference type="EMBL" id="LKAJ01000001">
    <property type="protein sequence ID" value="KRG22515.1"/>
    <property type="molecule type" value="Genomic_DNA"/>
</dbReference>
<dbReference type="GO" id="GO:0009002">
    <property type="term" value="F:serine-type D-Ala-D-Ala carboxypeptidase activity"/>
    <property type="evidence" value="ECO:0007669"/>
    <property type="project" value="UniProtKB-EC"/>
</dbReference>
<keyword evidence="4" id="KW-0645">Protease</keyword>
<keyword evidence="6" id="KW-1185">Reference proteome</keyword>
<sequence length="485" mass="53233">MKKLLIHFVTVSALFFSQAYAQAPYEKAIDDLIKQHLPDAAVGLVIQDPKTGNIIYEARAEESFLPASTTKLFTAVAALKYLGENFQFQTTLQAPLDKISGNVLNDNLYFVFRGDPTFQVKHIQEILKALKTKGVNQIQGNLVIDDSAFAEPYYAQGWTWDSLPWYYSAPITSIIINENKVRLKFNKATALNAPIKVEQADAELPPFKLQTNVIAVSAQDAEHNCQLNVKVKNNDLSLYGCWPIDKTPVVVELAVDDTRAIAKSLIESSLKQLDIKLTGTIQFGPAPKNVPAIIVKRSAPLKALLPRVLADSNNVYAESLTKGLGLAYGGQGTFQAGINAIQEILAEVSRIEFSKMKLSDGSGQSRYNLVSPYLVSQLLNFMYHDPSFPVFQASLSSAGQNGTLATRLKDKATIGKVIGKTGSATGTSALSGYLTTAKGNEYLFSLMINHSTKNYNELKRFEDKLCQLLIDEPWAPTSTTAPKRS</sequence>
<evidence type="ECO:0000313" key="6">
    <source>
        <dbReference type="Proteomes" id="UP000051497"/>
    </source>
</evidence>
<feature type="signal peptide" evidence="3">
    <location>
        <begin position="1"/>
        <end position="21"/>
    </location>
</feature>
<dbReference type="PRINTS" id="PR00922">
    <property type="entry name" value="DADACBPTASE3"/>
</dbReference>
<evidence type="ECO:0000313" key="4">
    <source>
        <dbReference type="EMBL" id="KRG22515.1"/>
    </source>
</evidence>
<dbReference type="Gene3D" id="3.40.710.10">
    <property type="entry name" value="DD-peptidase/beta-lactamase superfamily"/>
    <property type="match status" value="2"/>
</dbReference>
<dbReference type="SUPFAM" id="SSF56601">
    <property type="entry name" value="beta-lactamase/transpeptidase-like"/>
    <property type="match status" value="1"/>
</dbReference>
<accession>A0A0Q9Z1Z3</accession>
<organism evidence="4">
    <name type="scientific">Candidatus Berkiella aquae</name>
    <dbReference type="NCBI Taxonomy" id="295108"/>
    <lineage>
        <taxon>Bacteria</taxon>
        <taxon>Pseudomonadati</taxon>
        <taxon>Pseudomonadota</taxon>
        <taxon>Gammaproteobacteria</taxon>
        <taxon>Candidatus Berkiellales</taxon>
        <taxon>Candidatus Berkiellaceae</taxon>
        <taxon>Candidatus Berkiella</taxon>
    </lineage>
</organism>
<dbReference type="NCBIfam" id="TIGR00666">
    <property type="entry name" value="PBP4"/>
    <property type="match status" value="1"/>
</dbReference>
<dbReference type="STRING" id="295108.HT99x_00051"/>
<proteinExistence type="inferred from homology"/>
<dbReference type="GO" id="GO:0006508">
    <property type="term" value="P:proteolysis"/>
    <property type="evidence" value="ECO:0007669"/>
    <property type="project" value="InterPro"/>
</dbReference>
<keyword evidence="3" id="KW-0732">Signal</keyword>
<reference evidence="5" key="2">
    <citation type="journal article" date="2016" name="Genome Announc.">
        <title>Draft Genome Sequences of Two Novel Amoeba-Resistant Intranuclear Bacteria, 'Candidatus Berkiella cookevillensis' and 'Candidatus Berkiella aquae'.</title>
        <authorList>
            <person name="Mehari Y.T."/>
            <person name="Arivett B.A."/>
            <person name="Farone A.L."/>
            <person name="Gunderson J.H."/>
            <person name="Farone M.B."/>
        </authorList>
    </citation>
    <scope>NUCLEOTIDE SEQUENCE</scope>
    <source>
        <strain evidence="5">HT99</strain>
    </source>
</reference>
<dbReference type="EC" id="3.4.16.4" evidence="4 5"/>
<dbReference type="RefSeq" id="WP_075064720.1">
    <property type="nucleotide sequence ID" value="NZ_LKAJ02000001.1"/>
</dbReference>
<evidence type="ECO:0000256" key="3">
    <source>
        <dbReference type="SAM" id="SignalP"/>
    </source>
</evidence>
<dbReference type="OrthoDB" id="9802627at2"/>
<dbReference type="AlphaFoldDB" id="A0A0Q9Z1Z3"/>
<evidence type="ECO:0000313" key="5">
    <source>
        <dbReference type="EMBL" id="MCS5712120.1"/>
    </source>
</evidence>
<dbReference type="GO" id="GO:0000270">
    <property type="term" value="P:peptidoglycan metabolic process"/>
    <property type="evidence" value="ECO:0007669"/>
    <property type="project" value="TreeGrafter"/>
</dbReference>
<comment type="similarity">
    <text evidence="1">Belongs to the peptidase S13 family.</text>
</comment>
<feature type="chain" id="PRO_5043129885" evidence="3">
    <location>
        <begin position="22"/>
        <end position="485"/>
    </location>
</feature>
<keyword evidence="4" id="KW-0121">Carboxypeptidase</keyword>
<name>A0A0Q9Z1Z3_9GAMM</name>
<evidence type="ECO:0000256" key="2">
    <source>
        <dbReference type="ARBA" id="ARBA00022801"/>
    </source>
</evidence>
<protein>
    <submittedName>
        <fullName evidence="4">D-alanyl-D-alanine carboxypeptidase DacB</fullName>
    </submittedName>
    <submittedName>
        <fullName evidence="5">D-alanyl-D-alanine carboxypeptidase/D-alanyl-D-alanine-endopeptidase</fullName>
        <ecNumber evidence="4 5">3.4.16.4</ecNumber>
    </submittedName>
</protein>
<comment type="caution">
    <text evidence="4">The sequence shown here is derived from an EMBL/GenBank/DDBJ whole genome shotgun (WGS) entry which is preliminary data.</text>
</comment>
<dbReference type="Proteomes" id="UP000051497">
    <property type="component" value="Unassembled WGS sequence"/>
</dbReference>
<reference evidence="5" key="3">
    <citation type="submission" date="2021-06" db="EMBL/GenBank/DDBJ databases">
        <title>Genomic Description and Analysis of Intracellular Bacteria, Candidatus Berkiella cookevillensis and Candidatus Berkiella aquae.</title>
        <authorList>
            <person name="Kidane D.T."/>
            <person name="Mehari Y.T."/>
            <person name="Rice F.C."/>
            <person name="Arivett B.A."/>
            <person name="Farone A.L."/>
            <person name="Berk S.G."/>
            <person name="Farone M.B."/>
        </authorList>
    </citation>
    <scope>NUCLEOTIDE SEQUENCE</scope>
    <source>
        <strain evidence="5">HT99</strain>
    </source>
</reference>
<reference evidence="4" key="1">
    <citation type="submission" date="2015-09" db="EMBL/GenBank/DDBJ databases">
        <title>Draft Genome Sequences of Two Novel Amoeba-resistant Intranuclear Bacteria, Candidatus Berkiella cookevillensis and Candidatus Berkiella aquae.</title>
        <authorList>
            <person name="Mehari Y.T."/>
            <person name="Arivett B.A."/>
            <person name="Farone A.L."/>
            <person name="Gunderson J.H."/>
            <person name="Farone M.B."/>
        </authorList>
    </citation>
    <scope>NUCLEOTIDE SEQUENCE [LARGE SCALE GENOMIC DNA]</scope>
    <source>
        <strain evidence="4">HT99</strain>
    </source>
</reference>
<evidence type="ECO:0000256" key="1">
    <source>
        <dbReference type="ARBA" id="ARBA00006096"/>
    </source>
</evidence>
<dbReference type="InterPro" id="IPR012338">
    <property type="entry name" value="Beta-lactam/transpept-like"/>
</dbReference>
<dbReference type="InterPro" id="IPR000667">
    <property type="entry name" value="Peptidase_S13"/>
</dbReference>
<keyword evidence="2 4" id="KW-0378">Hydrolase</keyword>
<gene>
    <name evidence="4" type="primary">dacB</name>
    <name evidence="4" type="ORF">HT99x_00051</name>
    <name evidence="5" type="ORF">HT99x_011815</name>
</gene>
<dbReference type="PANTHER" id="PTHR30023">
    <property type="entry name" value="D-ALANYL-D-ALANINE CARBOXYPEPTIDASE"/>
    <property type="match status" value="1"/>
</dbReference>